<proteinExistence type="predicted"/>
<dbReference type="eggNOG" id="KOG1173">
    <property type="taxonomic scope" value="Eukaryota"/>
</dbReference>
<dbReference type="InterPro" id="IPR011990">
    <property type="entry name" value="TPR-like_helical_dom_sf"/>
</dbReference>
<keyword evidence="3" id="KW-1185">Reference proteome</keyword>
<dbReference type="EnsemblProtists" id="HpaT803200">
    <property type="protein sequence ID" value="HpaP803200"/>
    <property type="gene ID" value="HpaG803200"/>
</dbReference>
<dbReference type="InParanoid" id="M4BA90"/>
<feature type="compositionally biased region" description="Basic and acidic residues" evidence="1">
    <location>
        <begin position="112"/>
        <end position="129"/>
    </location>
</feature>
<dbReference type="AlphaFoldDB" id="M4BA90"/>
<reference evidence="3" key="1">
    <citation type="journal article" date="2010" name="Science">
        <title>Signatures of adaptation to obligate biotrophy in the Hyaloperonospora arabidopsidis genome.</title>
        <authorList>
            <person name="Baxter L."/>
            <person name="Tripathy S."/>
            <person name="Ishaque N."/>
            <person name="Boot N."/>
            <person name="Cabral A."/>
            <person name="Kemen E."/>
            <person name="Thines M."/>
            <person name="Ah-Fong A."/>
            <person name="Anderson R."/>
            <person name="Badejoko W."/>
            <person name="Bittner-Eddy P."/>
            <person name="Boore J.L."/>
            <person name="Chibucos M.C."/>
            <person name="Coates M."/>
            <person name="Dehal P."/>
            <person name="Delehaunty K."/>
            <person name="Dong S."/>
            <person name="Downton P."/>
            <person name="Dumas B."/>
            <person name="Fabro G."/>
            <person name="Fronick C."/>
            <person name="Fuerstenberg S.I."/>
            <person name="Fulton L."/>
            <person name="Gaulin E."/>
            <person name="Govers F."/>
            <person name="Hughes L."/>
            <person name="Humphray S."/>
            <person name="Jiang R.H."/>
            <person name="Judelson H."/>
            <person name="Kamoun S."/>
            <person name="Kyung K."/>
            <person name="Meijer H."/>
            <person name="Minx P."/>
            <person name="Morris P."/>
            <person name="Nelson J."/>
            <person name="Phuntumart V."/>
            <person name="Qutob D."/>
            <person name="Rehmany A."/>
            <person name="Rougon-Cardoso A."/>
            <person name="Ryden P."/>
            <person name="Torto-Alalibo T."/>
            <person name="Studholme D."/>
            <person name="Wang Y."/>
            <person name="Win J."/>
            <person name="Wood J."/>
            <person name="Clifton S.W."/>
            <person name="Rogers J."/>
            <person name="Van den Ackerveken G."/>
            <person name="Jones J.D."/>
            <person name="McDowell J.M."/>
            <person name="Beynon J."/>
            <person name="Tyler B.M."/>
        </authorList>
    </citation>
    <scope>NUCLEOTIDE SEQUENCE [LARGE SCALE GENOMIC DNA]</scope>
    <source>
        <strain evidence="3">Emoy2</strain>
    </source>
</reference>
<reference evidence="2" key="2">
    <citation type="submission" date="2015-06" db="UniProtKB">
        <authorList>
            <consortium name="EnsemblProtists"/>
        </authorList>
    </citation>
    <scope>IDENTIFICATION</scope>
    <source>
        <strain evidence="2">Emoy2</strain>
    </source>
</reference>
<feature type="compositionally biased region" description="Low complexity" evidence="1">
    <location>
        <begin position="1"/>
        <end position="17"/>
    </location>
</feature>
<dbReference type="HOGENOM" id="CLU_049829_0_0_1"/>
<protein>
    <submittedName>
        <fullName evidence="2">Uncharacterized protein</fullName>
    </submittedName>
</protein>
<dbReference type="OMA" id="SADEMHL"/>
<dbReference type="VEuPathDB" id="FungiDB:HpaG803200"/>
<feature type="region of interest" description="Disordered" evidence="1">
    <location>
        <begin position="107"/>
        <end position="129"/>
    </location>
</feature>
<evidence type="ECO:0000313" key="2">
    <source>
        <dbReference type="EnsemblProtists" id="HpaP803200"/>
    </source>
</evidence>
<sequence>MVPSPGRRPAPAGAESPPLTPERTTRTLAFDSTASSVAAPETSARGPKRRRRLAQNSAVGCDTRVLLTNEQEDDTNKANEQDYEGLGTLDDGLVEQRRDVKGTSLLFSSSRGRRESRGVDHVRDGPGSKRRAEMMETLRRRVRKCLEQHHVAVALFYADKLVAMGDDADAGGGKKAAAAAAGRGDEHDVLLFADACYLNQEFHRAIHAIKRAGLVDVDGGKQTRRKRSRRVMLRAAWLLGKCMLAVHQKNECLEVLKAVLPEREQDVVRLAENMRLDTEVDEAHGINVVSSLALLMGEAFEAIGNRENATMYFRTALRCDVHCSEAFFHLCDKHMLSPQEEKEFVASLDFSLDKMQLLEHLYWTHVGKVVCVHAL</sequence>
<dbReference type="EMBL" id="JH598060">
    <property type="status" value="NOT_ANNOTATED_CDS"/>
    <property type="molecule type" value="Genomic_DNA"/>
</dbReference>
<dbReference type="Gene3D" id="1.25.40.10">
    <property type="entry name" value="Tetratricopeptide repeat domain"/>
    <property type="match status" value="1"/>
</dbReference>
<dbReference type="STRING" id="559515.M4BA90"/>
<dbReference type="Proteomes" id="UP000011713">
    <property type="component" value="Unassembled WGS sequence"/>
</dbReference>
<organism evidence="2 3">
    <name type="scientific">Hyaloperonospora arabidopsidis (strain Emoy2)</name>
    <name type="common">Downy mildew agent</name>
    <name type="synonym">Peronospora arabidopsidis</name>
    <dbReference type="NCBI Taxonomy" id="559515"/>
    <lineage>
        <taxon>Eukaryota</taxon>
        <taxon>Sar</taxon>
        <taxon>Stramenopiles</taxon>
        <taxon>Oomycota</taxon>
        <taxon>Peronosporomycetes</taxon>
        <taxon>Peronosporales</taxon>
        <taxon>Peronosporaceae</taxon>
        <taxon>Hyaloperonospora</taxon>
    </lineage>
</organism>
<evidence type="ECO:0000313" key="3">
    <source>
        <dbReference type="Proteomes" id="UP000011713"/>
    </source>
</evidence>
<name>M4BA90_HYAAE</name>
<evidence type="ECO:0000256" key="1">
    <source>
        <dbReference type="SAM" id="MobiDB-lite"/>
    </source>
</evidence>
<accession>M4BA90</accession>
<feature type="region of interest" description="Disordered" evidence="1">
    <location>
        <begin position="1"/>
        <end position="87"/>
    </location>
</feature>